<evidence type="ECO:0000313" key="2">
    <source>
        <dbReference type="Proteomes" id="UP000807306"/>
    </source>
</evidence>
<dbReference type="Proteomes" id="UP000807306">
    <property type="component" value="Unassembled WGS sequence"/>
</dbReference>
<evidence type="ECO:0008006" key="3">
    <source>
        <dbReference type="Google" id="ProtNLM"/>
    </source>
</evidence>
<accession>A0A9P6JQJ7</accession>
<name>A0A9P6JQJ7_9AGAR</name>
<reference evidence="1" key="1">
    <citation type="submission" date="2020-11" db="EMBL/GenBank/DDBJ databases">
        <authorList>
            <consortium name="DOE Joint Genome Institute"/>
            <person name="Ahrendt S."/>
            <person name="Riley R."/>
            <person name="Andreopoulos W."/>
            <person name="Labutti K."/>
            <person name="Pangilinan J."/>
            <person name="Ruiz-Duenas F.J."/>
            <person name="Barrasa J.M."/>
            <person name="Sanchez-Garcia M."/>
            <person name="Camarero S."/>
            <person name="Miyauchi S."/>
            <person name="Serrano A."/>
            <person name="Linde D."/>
            <person name="Babiker R."/>
            <person name="Drula E."/>
            <person name="Ayuso-Fernandez I."/>
            <person name="Pacheco R."/>
            <person name="Padilla G."/>
            <person name="Ferreira P."/>
            <person name="Barriuso J."/>
            <person name="Kellner H."/>
            <person name="Castanera R."/>
            <person name="Alfaro M."/>
            <person name="Ramirez L."/>
            <person name="Pisabarro A.G."/>
            <person name="Kuo A."/>
            <person name="Tritt A."/>
            <person name="Lipzen A."/>
            <person name="He G."/>
            <person name="Yan M."/>
            <person name="Ng V."/>
            <person name="Cullen D."/>
            <person name="Martin F."/>
            <person name="Rosso M.-N."/>
            <person name="Henrissat B."/>
            <person name="Hibbett D."/>
            <person name="Martinez A.T."/>
            <person name="Grigoriev I.V."/>
        </authorList>
    </citation>
    <scope>NUCLEOTIDE SEQUENCE</scope>
    <source>
        <strain evidence="1">CBS 506.95</strain>
    </source>
</reference>
<protein>
    <recommendedName>
        <fullName evidence="3">BTB domain-containing protein</fullName>
    </recommendedName>
</protein>
<keyword evidence="2" id="KW-1185">Reference proteome</keyword>
<evidence type="ECO:0000313" key="1">
    <source>
        <dbReference type="EMBL" id="KAF9528918.1"/>
    </source>
</evidence>
<dbReference type="AlphaFoldDB" id="A0A9P6JQJ7"/>
<dbReference type="EMBL" id="MU157849">
    <property type="protein sequence ID" value="KAF9528918.1"/>
    <property type="molecule type" value="Genomic_DNA"/>
</dbReference>
<organism evidence="1 2">
    <name type="scientific">Crepidotus variabilis</name>
    <dbReference type="NCBI Taxonomy" id="179855"/>
    <lineage>
        <taxon>Eukaryota</taxon>
        <taxon>Fungi</taxon>
        <taxon>Dikarya</taxon>
        <taxon>Basidiomycota</taxon>
        <taxon>Agaricomycotina</taxon>
        <taxon>Agaricomycetes</taxon>
        <taxon>Agaricomycetidae</taxon>
        <taxon>Agaricales</taxon>
        <taxon>Agaricineae</taxon>
        <taxon>Crepidotaceae</taxon>
        <taxon>Crepidotus</taxon>
    </lineage>
</organism>
<sequence length="375" mass="41866">MTMSRAIPAPPPFDHSEADVILRSSDKEPLDFRVFKLLLSLSSPFFTEIFTLPQPATPSPENTSSPYADEYSSFDPVTLKHRRIPIIQMAEDQETLSYLLGLCLPISIAPQPHFSSLETLLKVAEAAIKFEMTGIQAHLRAELISPRFIEAQPLRVFAIAYRYAWDAEARKAARYTLRQPLNSSFVNELSYISAATFFKLQEYHRTCGEVASSRALLQPALAEKDDNWAWVACKRCPGPLTKPIGFVGGPSNATSTFTNTPPSSPIALAARFTFMALGIQSPSTQPETRGWWVEWLQELAKELEVKPWGETVRKWDPMNRAIEKAAACTFCGPRAKKDLDWYAQILSAEIEKDISSVRLDISFGDDWASSSPSNA</sequence>
<comment type="caution">
    <text evidence="1">The sequence shown here is derived from an EMBL/GenBank/DDBJ whole genome shotgun (WGS) entry which is preliminary data.</text>
</comment>
<dbReference type="Gene3D" id="3.30.710.10">
    <property type="entry name" value="Potassium Channel Kv1.1, Chain A"/>
    <property type="match status" value="1"/>
</dbReference>
<dbReference type="InterPro" id="IPR011333">
    <property type="entry name" value="SKP1/BTB/POZ_sf"/>
</dbReference>
<dbReference type="OrthoDB" id="3357985at2759"/>
<gene>
    <name evidence="1" type="ORF">CPB83DRAFT_790789</name>
</gene>
<proteinExistence type="predicted"/>